<proteinExistence type="predicted"/>
<dbReference type="OrthoDB" id="7166208at2"/>
<keyword evidence="2" id="KW-0472">Membrane</keyword>
<dbReference type="GO" id="GO:0005524">
    <property type="term" value="F:ATP binding"/>
    <property type="evidence" value="ECO:0007669"/>
    <property type="project" value="InterPro"/>
</dbReference>
<feature type="compositionally biased region" description="Low complexity" evidence="1">
    <location>
        <begin position="16"/>
        <end position="31"/>
    </location>
</feature>
<evidence type="ECO:0000256" key="2">
    <source>
        <dbReference type="SAM" id="Phobius"/>
    </source>
</evidence>
<keyword evidence="2" id="KW-0812">Transmembrane</keyword>
<dbReference type="Proteomes" id="UP000219621">
    <property type="component" value="Unassembled WGS sequence"/>
</dbReference>
<feature type="region of interest" description="Disordered" evidence="1">
    <location>
        <begin position="1"/>
        <end position="31"/>
    </location>
</feature>
<dbReference type="RefSeq" id="WP_097280129.1">
    <property type="nucleotide sequence ID" value="NZ_OCNJ01000007.1"/>
</dbReference>
<evidence type="ECO:0000259" key="3">
    <source>
        <dbReference type="PROSITE" id="PS50011"/>
    </source>
</evidence>
<keyword evidence="5" id="KW-1185">Reference proteome</keyword>
<dbReference type="InterPro" id="IPR011009">
    <property type="entry name" value="Kinase-like_dom_sf"/>
</dbReference>
<dbReference type="EMBL" id="OCNJ01000007">
    <property type="protein sequence ID" value="SOD97568.1"/>
    <property type="molecule type" value="Genomic_DNA"/>
</dbReference>
<dbReference type="Gene3D" id="1.10.510.10">
    <property type="entry name" value="Transferase(Phosphotransferase) domain 1"/>
    <property type="match status" value="1"/>
</dbReference>
<reference evidence="5" key="1">
    <citation type="submission" date="2017-09" db="EMBL/GenBank/DDBJ databases">
        <authorList>
            <person name="Varghese N."/>
            <person name="Submissions S."/>
        </authorList>
    </citation>
    <scope>NUCLEOTIDE SEQUENCE [LARGE SCALE GENOMIC DNA]</scope>
    <source>
        <strain evidence="5">USBA 140</strain>
    </source>
</reference>
<dbReference type="PROSITE" id="PS50011">
    <property type="entry name" value="PROTEIN_KINASE_DOM"/>
    <property type="match status" value="1"/>
</dbReference>
<protein>
    <recommendedName>
        <fullName evidence="3">Protein kinase domain-containing protein</fullName>
    </recommendedName>
</protein>
<name>A0A286GPX3_9PROT</name>
<dbReference type="SUPFAM" id="SSF56112">
    <property type="entry name" value="Protein kinase-like (PK-like)"/>
    <property type="match status" value="1"/>
</dbReference>
<feature type="transmembrane region" description="Helical" evidence="2">
    <location>
        <begin position="672"/>
        <end position="692"/>
    </location>
</feature>
<gene>
    <name evidence="4" type="ORF">SAMN05421508_1079</name>
</gene>
<organism evidence="4 5">
    <name type="scientific">Caenispirillum bisanense</name>
    <dbReference type="NCBI Taxonomy" id="414052"/>
    <lineage>
        <taxon>Bacteria</taxon>
        <taxon>Pseudomonadati</taxon>
        <taxon>Pseudomonadota</taxon>
        <taxon>Alphaproteobacteria</taxon>
        <taxon>Rhodospirillales</taxon>
        <taxon>Novispirillaceae</taxon>
        <taxon>Caenispirillum</taxon>
    </lineage>
</organism>
<evidence type="ECO:0000256" key="1">
    <source>
        <dbReference type="SAM" id="MobiDB-lite"/>
    </source>
</evidence>
<keyword evidence="2" id="KW-1133">Transmembrane helix</keyword>
<accession>A0A286GPX3</accession>
<feature type="domain" description="Protein kinase" evidence="3">
    <location>
        <begin position="1"/>
        <end position="298"/>
    </location>
</feature>
<evidence type="ECO:0000313" key="5">
    <source>
        <dbReference type="Proteomes" id="UP000219621"/>
    </source>
</evidence>
<dbReference type="GO" id="GO:0004672">
    <property type="term" value="F:protein kinase activity"/>
    <property type="evidence" value="ECO:0007669"/>
    <property type="project" value="InterPro"/>
</dbReference>
<dbReference type="InterPro" id="IPR000719">
    <property type="entry name" value="Prot_kinase_dom"/>
</dbReference>
<dbReference type="AlphaFoldDB" id="A0A286GPX3"/>
<sequence length="693" mass="76614">MAATATAKASEKAKTADAAAGQKPAATGAAAAPVSLRDRFEILPNKPIPSLDMPSAKAYEVQDRRGAGRPLYALICRPDTLQRQQVMRSLRGMQNAGMLQFIEGGVVDWIPAGRKLVAAIYERPAAGKLMPDLNGTCDVVPDQLFAKKIIKPLHSAMQELQLRSITHRAIRPDNIYLFDTKGDRLVLGDCVTAPPGFDNDPVFEPLETALCIPEGRGSGHYSDDMFSLGVTLLFLMLGYNPTRGRTSEEVMRLRLQQGSYATLVGENRVPISMIEVLRGLLHDDSRERWTLEALDLWLNGRRMTPLQPRMEKRSQRTLKIGDIEYSTARGAAYGLMTNWGKAGTLIQEGKVEVWLRRGLEDNERADALATAVKVVEAMQGDKATMTDLMISRAIMVLAHDAPLCFRNIRCTLDGFGPALANAVLRKGDVKPFADVISREAVKFWVQAQPVYNPEYTQAEGLFRELRNLLLNNHKGFGIERVTYELNDGMPCQSAFLEGEYVTEIKELLPALEAASKTADTKQWPVDRHIAAFVTARYERDLKPQLTAMNEGGPERNALGMLSLLAVLQWRLGPEALFGLTSWLGGLVAPVINSYHSRDRRKRLEREIPRVVRKGSLPELYNLLDNAEERGSDGEGFERAKAEYAEARRQVAALETGQAARDENAVRLGHQTAAIASVGIGLLTIVILLLVRLV</sequence>
<evidence type="ECO:0000313" key="4">
    <source>
        <dbReference type="EMBL" id="SOD97568.1"/>
    </source>
</evidence>